<organism evidence="9 10">
    <name type="scientific">Mycolicibacterium rutilum</name>
    <name type="common">Mycobacterium rutilum</name>
    <dbReference type="NCBI Taxonomy" id="370526"/>
    <lineage>
        <taxon>Bacteria</taxon>
        <taxon>Bacillati</taxon>
        <taxon>Actinomycetota</taxon>
        <taxon>Actinomycetes</taxon>
        <taxon>Mycobacteriales</taxon>
        <taxon>Mycobacteriaceae</taxon>
        <taxon>Mycolicibacterium</taxon>
    </lineage>
</organism>
<dbReference type="STRING" id="370526.SAMN04489835_1458"/>
<evidence type="ECO:0000256" key="4">
    <source>
        <dbReference type="ARBA" id="ARBA00022989"/>
    </source>
</evidence>
<feature type="transmembrane region" description="Helical" evidence="7">
    <location>
        <begin position="490"/>
        <end position="512"/>
    </location>
</feature>
<dbReference type="EMBL" id="LT629971">
    <property type="protein sequence ID" value="SEH56229.1"/>
    <property type="molecule type" value="Genomic_DNA"/>
</dbReference>
<feature type="transmembrane region" description="Helical" evidence="7">
    <location>
        <begin position="102"/>
        <end position="121"/>
    </location>
</feature>
<dbReference type="PANTHER" id="PTHR30509:SF9">
    <property type="entry name" value="MULTIDRUG RESISTANCE PROTEIN MDTO"/>
    <property type="match status" value="1"/>
</dbReference>
<evidence type="ECO:0000256" key="2">
    <source>
        <dbReference type="ARBA" id="ARBA00022475"/>
    </source>
</evidence>
<keyword evidence="2" id="KW-1003">Cell membrane</keyword>
<feature type="transmembrane region" description="Helical" evidence="7">
    <location>
        <begin position="437"/>
        <end position="458"/>
    </location>
</feature>
<evidence type="ECO:0000256" key="7">
    <source>
        <dbReference type="SAM" id="Phobius"/>
    </source>
</evidence>
<evidence type="ECO:0000256" key="6">
    <source>
        <dbReference type="ARBA" id="ARBA00043993"/>
    </source>
</evidence>
<comment type="similarity">
    <text evidence="6">Belongs to the YccS/YhfK family.</text>
</comment>
<gene>
    <name evidence="9" type="ORF">SAMN04489835_1458</name>
</gene>
<keyword evidence="3 7" id="KW-0812">Transmembrane</keyword>
<dbReference type="Pfam" id="PF13515">
    <property type="entry name" value="FUSC_2"/>
    <property type="match status" value="1"/>
</dbReference>
<dbReference type="GO" id="GO:0005886">
    <property type="term" value="C:plasma membrane"/>
    <property type="evidence" value="ECO:0007669"/>
    <property type="project" value="UniProtKB-SubCell"/>
</dbReference>
<feature type="domain" description="Integral membrane bound transporter" evidence="8">
    <location>
        <begin position="403"/>
        <end position="527"/>
    </location>
</feature>
<feature type="transmembrane region" description="Helical" evidence="7">
    <location>
        <begin position="518"/>
        <end position="534"/>
    </location>
</feature>
<dbReference type="InterPro" id="IPR049453">
    <property type="entry name" value="Memb_transporter_dom"/>
</dbReference>
<feature type="transmembrane region" description="Helical" evidence="7">
    <location>
        <begin position="29"/>
        <end position="46"/>
    </location>
</feature>
<evidence type="ECO:0000256" key="1">
    <source>
        <dbReference type="ARBA" id="ARBA00004651"/>
    </source>
</evidence>
<keyword evidence="5 7" id="KW-0472">Membrane</keyword>
<keyword evidence="4 7" id="KW-1133">Transmembrane helix</keyword>
<dbReference type="Proteomes" id="UP000182915">
    <property type="component" value="Chromosome I"/>
</dbReference>
<evidence type="ECO:0000259" key="8">
    <source>
        <dbReference type="Pfam" id="PF13515"/>
    </source>
</evidence>
<dbReference type="RefSeq" id="WP_235632210.1">
    <property type="nucleotide sequence ID" value="NZ_LT629971.1"/>
</dbReference>
<evidence type="ECO:0000256" key="5">
    <source>
        <dbReference type="ARBA" id="ARBA00023136"/>
    </source>
</evidence>
<evidence type="ECO:0000313" key="10">
    <source>
        <dbReference type="Proteomes" id="UP000182915"/>
    </source>
</evidence>
<comment type="subcellular location">
    <subcellularLocation>
        <location evidence="1">Cell membrane</location>
        <topology evidence="1">Multi-pass membrane protein</topology>
    </subcellularLocation>
</comment>
<protein>
    <submittedName>
        <fullName evidence="9">Uncharacterized membrane protein YccC</fullName>
    </submittedName>
</protein>
<name>A0A1H6JB72_MYCRU</name>
<accession>A0A1H6JB72</accession>
<feature type="transmembrane region" description="Helical" evidence="7">
    <location>
        <begin position="77"/>
        <end position="96"/>
    </location>
</feature>
<sequence>MTGIAARTWRRAADRIRQRDPERDALRRALRAAIVLPIAAAVSFAVGGGSQTPMFTIFGSVALLILVDFPGNRPARALAYCGLGFNGALLITLGTLVSPYPWVSVAVMFVLGFAVTFSGVLSEVVAAGQRATLLTFVLPACTPPGPIPDRLLGWLIALAVCVPAALFLLAPRHHDELRGDAARVCNRLADCLDGKASARDATRAMNQLWETFLNADFRPVALTAGSRALVRVVDDLGWLADRITDDTGRWLGDMRDPLIRVLRDCAAVLRIPDVAQRAARSRDLDDALTGLREIAQGRYREDLLEILGSTDDAAAVGVGRNLLGRRTFSATVGVTGRIIRNAAAADARPVWARILGRGLPRTGTADWVMPETTAVAVITRGFLATRAVVLRNSVRTGLGLSMAVAVTHLFPLQHGFWVVLGAMSVLRSSALTTGTRVVRAVAGTAIGFLLGVVLIELLGVDPVIMWMLLPVVAFGSAFVPEIASFIAGQAAFTMMVLIIFNLIAPTGWSVGLIRVEDVAVGALVGVMTSVLLWPRGARTRVSRAIDDAFAVGAHFLTAAVRRVTRGASENATDQVIALSHDALEASRTADDAVRQFLSESGGATDIRAPVVRAANRAVRLRAAAELIADVMPPPLGVYERTRRVLETHADAICARATGASADAPAPISDDFVMALRAEATDDDLAVPAALPLVTAAAHLGALELLYPKAVRRPKDDAA</sequence>
<evidence type="ECO:0000256" key="3">
    <source>
        <dbReference type="ARBA" id="ARBA00022692"/>
    </source>
</evidence>
<proteinExistence type="inferred from homology"/>
<feature type="transmembrane region" description="Helical" evidence="7">
    <location>
        <begin position="151"/>
        <end position="170"/>
    </location>
</feature>
<keyword evidence="10" id="KW-1185">Reference proteome</keyword>
<dbReference type="AlphaFoldDB" id="A0A1H6JB72"/>
<dbReference type="PANTHER" id="PTHR30509">
    <property type="entry name" value="P-HYDROXYBENZOIC ACID EFFLUX PUMP SUBUNIT-RELATED"/>
    <property type="match status" value="1"/>
</dbReference>
<feature type="transmembrane region" description="Helical" evidence="7">
    <location>
        <begin position="464"/>
        <end position="483"/>
    </location>
</feature>
<evidence type="ECO:0000313" key="9">
    <source>
        <dbReference type="EMBL" id="SEH56229.1"/>
    </source>
</evidence>
<reference evidence="10" key="1">
    <citation type="submission" date="2016-10" db="EMBL/GenBank/DDBJ databases">
        <authorList>
            <person name="Varghese N."/>
            <person name="Submissions S."/>
        </authorList>
    </citation>
    <scope>NUCLEOTIDE SEQUENCE [LARGE SCALE GENOMIC DNA]</scope>
    <source>
        <strain evidence="10">DSM 45405</strain>
    </source>
</reference>